<gene>
    <name evidence="1" type="ORF">F5148DRAFT_1158585</name>
</gene>
<protein>
    <submittedName>
        <fullName evidence="1">WD40-repeat-containing domain protein</fullName>
    </submittedName>
</protein>
<keyword evidence="2" id="KW-1185">Reference proteome</keyword>
<accession>A0ACC0UNL3</accession>
<reference evidence="1" key="1">
    <citation type="submission" date="2021-03" db="EMBL/GenBank/DDBJ databases">
        <title>Evolutionary priming and transition to the ectomycorrhizal habit in an iconic lineage of mushroom-forming fungi: is preadaptation a requirement?</title>
        <authorList>
            <consortium name="DOE Joint Genome Institute"/>
            <person name="Looney B.P."/>
            <person name="Miyauchi S."/>
            <person name="Morin E."/>
            <person name="Drula E."/>
            <person name="Courty P.E."/>
            <person name="Chicoki N."/>
            <person name="Fauchery L."/>
            <person name="Kohler A."/>
            <person name="Kuo A."/>
            <person name="LaButti K."/>
            <person name="Pangilinan J."/>
            <person name="Lipzen A."/>
            <person name="Riley R."/>
            <person name="Andreopoulos W."/>
            <person name="He G."/>
            <person name="Johnson J."/>
            <person name="Barry K.W."/>
            <person name="Grigoriev I.V."/>
            <person name="Nagy L."/>
            <person name="Hibbett D."/>
            <person name="Henrissat B."/>
            <person name="Matheny P.B."/>
            <person name="Labbe J."/>
            <person name="Martin A.F."/>
        </authorList>
    </citation>
    <scope>NUCLEOTIDE SEQUENCE</scope>
    <source>
        <strain evidence="1">BPL698</strain>
    </source>
</reference>
<sequence>MSYPNQRDVIVIHDSDQDSSQPQLECVSGTPYPSGSGHPRRGKSEPMPCHWHSGLLSHDEAPTRRRSTRSMPYEVIDVDSDEASLVDRPPPKRARVEPLAPLPSKGDDNGVWCQELVANRRAVTRPIPKVVHGSAVESRSIVPPRPDCKEFTWVTSRRIALRKKHEKGASLPVRRKQSQLSVNPLVTLELSPVTACFRLAGGAVNKIIQKPGCIVISSATLGGQRNDPGATVQLQDYNRDGTLQIWQHGDLKDQSVILHGHCDIESPRQSETLEPACLKCYTVNDISFDPNQSHLIASTGHNGTVQLWDNGEKLDGGCYKYPNVPHDVAYRKKDSLMAVTCMNGCVYVHHTQSSYPLGEPTELRVAPPEAQHSVGAIVWGHSASADTLFASSESHSMSDFGGYHVAFDPDQGRRAYEFNATESGDAMALDPDGARLALCTAACDGEHHLRLYDVRRKDGRRPQENVRLDAFYAGPAGSSRYEAREGEVKAVSFSPDGVLLAVARSDDELHVYDSRFMGRSREPMRRFLHWGEDRCLGEERWGIVDAVWADGWCGRGLGVITGGSDGCVRFWDVRRSDDDISNGEVLARPDSDIGHFSVGDPYSGEMPLVIGDNGGRIYVYDHATACDPTR</sequence>
<comment type="caution">
    <text evidence="1">The sequence shown here is derived from an EMBL/GenBank/DDBJ whole genome shotgun (WGS) entry which is preliminary data.</text>
</comment>
<dbReference type="EMBL" id="JAGFNK010000003">
    <property type="protein sequence ID" value="KAI9513082.1"/>
    <property type="molecule type" value="Genomic_DNA"/>
</dbReference>
<evidence type="ECO:0000313" key="1">
    <source>
        <dbReference type="EMBL" id="KAI9513082.1"/>
    </source>
</evidence>
<dbReference type="Proteomes" id="UP001207468">
    <property type="component" value="Unassembled WGS sequence"/>
</dbReference>
<name>A0ACC0UNL3_9AGAM</name>
<evidence type="ECO:0000313" key="2">
    <source>
        <dbReference type="Proteomes" id="UP001207468"/>
    </source>
</evidence>
<proteinExistence type="predicted"/>
<organism evidence="1 2">
    <name type="scientific">Russula earlei</name>
    <dbReference type="NCBI Taxonomy" id="71964"/>
    <lineage>
        <taxon>Eukaryota</taxon>
        <taxon>Fungi</taxon>
        <taxon>Dikarya</taxon>
        <taxon>Basidiomycota</taxon>
        <taxon>Agaricomycotina</taxon>
        <taxon>Agaricomycetes</taxon>
        <taxon>Russulales</taxon>
        <taxon>Russulaceae</taxon>
        <taxon>Russula</taxon>
    </lineage>
</organism>